<accession>A0A5E8CMD7</accession>
<sequence length="411" mass="45239">MTINNNSNKLRMLKQNNALSKKSRCQDNLEISSENSVANAPSGSGEAVLATGQAGGQAAGQTVLAEQLEVEAVKVKAEAEKAKEKVKAEAVKVKAEAEKAKEKVKAEAVKAKTEAEKAKAEAEKAKEKVKAAKEKVKVAKVSPAVATLADTVSQITTLNPKVIIFKSLKKAIGGKYATSVTPTNLTPYTSNNIPKEDENKFINQLKENHLTIEQTLNFFNIKDCKRGIFSGFIKNKDTITDIYGICDWKIDYLLGNPIRVFRTEKCWIKEGDKFSTFKFTISGNQQPSFDNNGIPVDQNKWPMTFNSSAIAGNGIEAIIISSTGILAKMDDTILRYTKNASNSLIKDSANKPIQDESMVCQWKKYPNKTDTTLNSDIYQLSIFNLAGFHSDQQAPIGVIDYIFYNDECLNE</sequence>
<keyword evidence="1" id="KW-0175">Coiled coil</keyword>
<gene>
    <name evidence="2" type="ORF">CPAV1605_1528</name>
</gene>
<name>A0A5E8CMD7_9ZZZZ</name>
<reference evidence="2" key="1">
    <citation type="submission" date="2019-09" db="EMBL/GenBank/DDBJ databases">
        <authorList>
            <person name="Needham M D."/>
        </authorList>
    </citation>
    <scope>NUCLEOTIDE SEQUENCE</scope>
</reference>
<feature type="coiled-coil region" evidence="1">
    <location>
        <begin position="65"/>
        <end position="142"/>
    </location>
</feature>
<proteinExistence type="predicted"/>
<protein>
    <submittedName>
        <fullName evidence="2">Uncharacterized protein</fullName>
    </submittedName>
</protein>
<evidence type="ECO:0000313" key="2">
    <source>
        <dbReference type="EMBL" id="VVU95772.1"/>
    </source>
</evidence>
<dbReference type="EMBL" id="CABVLZ010000010">
    <property type="protein sequence ID" value="VVU95772.1"/>
    <property type="molecule type" value="Genomic_DNA"/>
</dbReference>
<evidence type="ECO:0000256" key="1">
    <source>
        <dbReference type="SAM" id="Coils"/>
    </source>
</evidence>
<organism evidence="2">
    <name type="scientific">seawater metagenome</name>
    <dbReference type="NCBI Taxonomy" id="1561972"/>
    <lineage>
        <taxon>unclassified sequences</taxon>
        <taxon>metagenomes</taxon>
        <taxon>ecological metagenomes</taxon>
    </lineage>
</organism>
<dbReference type="AlphaFoldDB" id="A0A5E8CMD7"/>